<dbReference type="InterPro" id="IPR029058">
    <property type="entry name" value="AB_hydrolase_fold"/>
</dbReference>
<sequence>MALPAVQVEYKTMDGITIRGVLFPTAVKAPAVIMTHGFNLMKEIVLPDIARKYQDHGYNALIYDSRSVGESGGLPRNQVNPLLQSEDLSDILTHVSSLPHVDSERIILWGMSVGATVSICTAAVDRRVKAVVMVAPVLSFFQPEKMEKVFPQLIRDRESQLRGNEAFTLPVFNSKAENAIGFAGSGGPGAMELHDFMDAYSERSAPGFRYRITLQTYHKLFTYRPKSLLDMVQAPTLLVVPELDTISSPDDQVEAFELIPGPKTLYMAKGKGHITILTGDQSEEILGVITGFMDEVTGLEV</sequence>
<name>A0A5M9JB00_MONFR</name>
<reference evidence="3 4" key="1">
    <citation type="submission" date="2019-06" db="EMBL/GenBank/DDBJ databases">
        <title>Genome Sequence of the Brown Rot Fungal Pathogen Monilinia fructicola.</title>
        <authorList>
            <person name="De Miccolis Angelini R.M."/>
            <person name="Landi L."/>
            <person name="Abate D."/>
            <person name="Pollastro S."/>
            <person name="Romanazzi G."/>
            <person name="Faretra F."/>
        </authorList>
    </citation>
    <scope>NUCLEOTIDE SEQUENCE [LARGE SCALE GENOMIC DNA]</scope>
    <source>
        <strain evidence="3 4">Mfrc123</strain>
    </source>
</reference>
<keyword evidence="4" id="KW-1185">Reference proteome</keyword>
<accession>A0A5M9JB00</accession>
<dbReference type="Pfam" id="PF00561">
    <property type="entry name" value="Abhydrolase_1"/>
    <property type="match status" value="1"/>
</dbReference>
<comment type="caution">
    <text evidence="3">The sequence shown here is derived from an EMBL/GenBank/DDBJ whole genome shotgun (WGS) entry which is preliminary data.</text>
</comment>
<evidence type="ECO:0000259" key="2">
    <source>
        <dbReference type="Pfam" id="PF00561"/>
    </source>
</evidence>
<dbReference type="PANTHER" id="PTHR47751:SF2">
    <property type="entry name" value="DLTD N-TERMINAL DOMAIN PROTEIN (AFU_ORTHOLOGUE AFUA_8G00380)-RELATED"/>
    <property type="match status" value="1"/>
</dbReference>
<dbReference type="AlphaFoldDB" id="A0A5M9JB00"/>
<dbReference type="EMBL" id="VICG01000013">
    <property type="protein sequence ID" value="KAA8565523.1"/>
    <property type="molecule type" value="Genomic_DNA"/>
</dbReference>
<evidence type="ECO:0000256" key="1">
    <source>
        <dbReference type="ARBA" id="ARBA00029464"/>
    </source>
</evidence>
<dbReference type="VEuPathDB" id="FungiDB:MFRU_006g01070"/>
<dbReference type="ESTHER" id="monfr-a0a5m9jb00">
    <property type="family name" value="Thiohydrolase"/>
</dbReference>
<proteinExistence type="inferred from homology"/>
<feature type="domain" description="AB hydrolase-1" evidence="2">
    <location>
        <begin position="30"/>
        <end position="279"/>
    </location>
</feature>
<dbReference type="InterPro" id="IPR000073">
    <property type="entry name" value="AB_hydrolase_1"/>
</dbReference>
<evidence type="ECO:0000313" key="3">
    <source>
        <dbReference type="EMBL" id="KAA8565523.1"/>
    </source>
</evidence>
<dbReference type="SUPFAM" id="SSF53474">
    <property type="entry name" value="alpha/beta-Hydrolases"/>
    <property type="match status" value="1"/>
</dbReference>
<dbReference type="Gene3D" id="1.10.10.800">
    <property type="match status" value="1"/>
</dbReference>
<protein>
    <recommendedName>
        <fullName evidence="2">AB hydrolase-1 domain-containing protein</fullName>
    </recommendedName>
</protein>
<evidence type="ECO:0000313" key="4">
    <source>
        <dbReference type="Proteomes" id="UP000322873"/>
    </source>
</evidence>
<dbReference type="PANTHER" id="PTHR47751">
    <property type="entry name" value="SUPERFAMILY HYDROLASE, PUTATIVE (AFU_ORTHOLOGUE AFUA_2G16580)-RELATED"/>
    <property type="match status" value="1"/>
</dbReference>
<dbReference type="InterPro" id="IPR051411">
    <property type="entry name" value="Polyketide_trans_af380"/>
</dbReference>
<dbReference type="Gene3D" id="3.40.50.1820">
    <property type="entry name" value="alpha/beta hydrolase"/>
    <property type="match status" value="1"/>
</dbReference>
<comment type="similarity">
    <text evidence="1">Belongs to the polyketide transferase af380 family.</text>
</comment>
<gene>
    <name evidence="3" type="ORF">EYC84_009380</name>
</gene>
<organism evidence="3 4">
    <name type="scientific">Monilinia fructicola</name>
    <name type="common">Brown rot fungus</name>
    <name type="synonym">Ciboria fructicola</name>
    <dbReference type="NCBI Taxonomy" id="38448"/>
    <lineage>
        <taxon>Eukaryota</taxon>
        <taxon>Fungi</taxon>
        <taxon>Dikarya</taxon>
        <taxon>Ascomycota</taxon>
        <taxon>Pezizomycotina</taxon>
        <taxon>Leotiomycetes</taxon>
        <taxon>Helotiales</taxon>
        <taxon>Sclerotiniaceae</taxon>
        <taxon>Monilinia</taxon>
    </lineage>
</organism>
<dbReference type="Proteomes" id="UP000322873">
    <property type="component" value="Unassembled WGS sequence"/>
</dbReference>